<dbReference type="AlphaFoldDB" id="A0A8J2J6P5"/>
<proteinExistence type="predicted"/>
<comment type="caution">
    <text evidence="2">The sequence shown here is derived from an EMBL/GenBank/DDBJ whole genome shotgun (WGS) entry which is preliminary data.</text>
</comment>
<protein>
    <submittedName>
        <fullName evidence="2">Uncharacterized protein</fullName>
    </submittedName>
</protein>
<gene>
    <name evidence="2" type="ORF">AFUS01_LOCUS1412</name>
</gene>
<accession>A0A8J2J6P5</accession>
<evidence type="ECO:0000313" key="3">
    <source>
        <dbReference type="Proteomes" id="UP000708208"/>
    </source>
</evidence>
<feature type="signal peptide" evidence="1">
    <location>
        <begin position="1"/>
        <end position="22"/>
    </location>
</feature>
<keyword evidence="1" id="KW-0732">Signal</keyword>
<dbReference type="EMBL" id="CAJVCH010007814">
    <property type="protein sequence ID" value="CAG7661743.1"/>
    <property type="molecule type" value="Genomic_DNA"/>
</dbReference>
<feature type="non-terminal residue" evidence="2">
    <location>
        <position position="1"/>
    </location>
</feature>
<organism evidence="2 3">
    <name type="scientific">Allacma fusca</name>
    <dbReference type="NCBI Taxonomy" id="39272"/>
    <lineage>
        <taxon>Eukaryota</taxon>
        <taxon>Metazoa</taxon>
        <taxon>Ecdysozoa</taxon>
        <taxon>Arthropoda</taxon>
        <taxon>Hexapoda</taxon>
        <taxon>Collembola</taxon>
        <taxon>Symphypleona</taxon>
        <taxon>Sminthuridae</taxon>
        <taxon>Allacma</taxon>
    </lineage>
</organism>
<dbReference type="Proteomes" id="UP000708208">
    <property type="component" value="Unassembled WGS sequence"/>
</dbReference>
<name>A0A8J2J6P5_9HEXA</name>
<evidence type="ECO:0000256" key="1">
    <source>
        <dbReference type="SAM" id="SignalP"/>
    </source>
</evidence>
<feature type="chain" id="PRO_5035202738" evidence="1">
    <location>
        <begin position="23"/>
        <end position="59"/>
    </location>
</feature>
<evidence type="ECO:0000313" key="2">
    <source>
        <dbReference type="EMBL" id="CAG7661743.1"/>
    </source>
</evidence>
<sequence length="59" mass="6341">MLATICKAFVLTLAVISSIANAKESRIGPRLQPGVPRIIDGVAVTGQWDGRWACSMQDK</sequence>
<reference evidence="2" key="1">
    <citation type="submission" date="2021-06" db="EMBL/GenBank/DDBJ databases">
        <authorList>
            <person name="Hodson N. C."/>
            <person name="Mongue J. A."/>
            <person name="Jaron S. K."/>
        </authorList>
    </citation>
    <scope>NUCLEOTIDE SEQUENCE</scope>
</reference>
<keyword evidence="3" id="KW-1185">Reference proteome</keyword>